<proteinExistence type="predicted"/>
<gene>
    <name evidence="1" type="ORF">I551_7794</name>
</gene>
<keyword evidence="2" id="KW-1185">Reference proteome</keyword>
<comment type="caution">
    <text evidence="1">The sequence shown here is derived from an EMBL/GenBank/DDBJ whole genome shotgun (WGS) entry which is preliminary data.</text>
</comment>
<dbReference type="EMBL" id="JAOL01000189">
    <property type="protein sequence ID" value="EUA85623.1"/>
    <property type="molecule type" value="Genomic_DNA"/>
</dbReference>
<dbReference type="Proteomes" id="UP000020681">
    <property type="component" value="Unassembled WGS sequence"/>
</dbReference>
<name>A0ABP3A212_MYCUL</name>
<evidence type="ECO:0000313" key="2">
    <source>
        <dbReference type="Proteomes" id="UP000020681"/>
    </source>
</evidence>
<evidence type="ECO:0000313" key="1">
    <source>
        <dbReference type="EMBL" id="EUA85623.1"/>
    </source>
</evidence>
<organism evidence="1 2">
    <name type="scientific">Mycobacterium ulcerans str. Harvey</name>
    <dbReference type="NCBI Taxonomy" id="1299332"/>
    <lineage>
        <taxon>Bacteria</taxon>
        <taxon>Bacillati</taxon>
        <taxon>Actinomycetota</taxon>
        <taxon>Actinomycetes</taxon>
        <taxon>Mycobacteriales</taxon>
        <taxon>Mycobacteriaceae</taxon>
        <taxon>Mycobacterium</taxon>
        <taxon>Mycobacterium ulcerans group</taxon>
    </lineage>
</organism>
<accession>A0ABP3A212</accession>
<reference evidence="1 2" key="1">
    <citation type="submission" date="2014-01" db="EMBL/GenBank/DDBJ databases">
        <authorList>
            <person name="Dobos K."/>
            <person name="Lenaerts A."/>
            <person name="Ordway D."/>
            <person name="DeGroote M.A."/>
            <person name="Parker T."/>
            <person name="Sizemore C."/>
            <person name="Tallon L.J."/>
            <person name="Sadzewicz L.K."/>
            <person name="Sengamalay N."/>
            <person name="Fraser C.M."/>
            <person name="Hine E."/>
            <person name="Shefchek K.A."/>
            <person name="Das S.P."/>
            <person name="Tettelin H."/>
        </authorList>
    </citation>
    <scope>NUCLEOTIDE SEQUENCE [LARGE SCALE GENOMIC DNA]</scope>
    <source>
        <strain evidence="1 2">Harvey</strain>
    </source>
</reference>
<protein>
    <submittedName>
        <fullName evidence="1">Uncharacterized protein</fullName>
    </submittedName>
</protein>
<sequence length="89" mass="10092">MNTPFSRDRRWGGDNTDAYYFMCPVDPDRRYRISGNKGDSVYFSVTAYNEPAPGAWSDRIVAIVRDSDLDVDADGNFSFELGPTPTRRC</sequence>